<feature type="domain" description="AAA-ATPase-like" evidence="1">
    <location>
        <begin position="8"/>
        <end position="222"/>
    </location>
</feature>
<dbReference type="AlphaFoldDB" id="A0A1M6HGV1"/>
<dbReference type="Pfam" id="PF09820">
    <property type="entry name" value="AAA-ATPase_like"/>
    <property type="match status" value="1"/>
</dbReference>
<dbReference type="eggNOG" id="COG1429">
    <property type="taxonomic scope" value="Bacteria"/>
</dbReference>
<evidence type="ECO:0000313" key="2">
    <source>
        <dbReference type="EMBL" id="SHJ21460.1"/>
    </source>
</evidence>
<protein>
    <submittedName>
        <fullName evidence="2">PD-(D/E)XK nuclease superfamily protein</fullName>
    </submittedName>
</protein>
<evidence type="ECO:0000313" key="3">
    <source>
        <dbReference type="Proteomes" id="UP000184192"/>
    </source>
</evidence>
<dbReference type="Pfam" id="PF08011">
    <property type="entry name" value="PDDEXK_9"/>
    <property type="match status" value="1"/>
</dbReference>
<dbReference type="RefSeq" id="WP_073314059.1">
    <property type="nucleotide sequence ID" value="NZ_FQZN01000018.1"/>
</dbReference>
<dbReference type="PANTHER" id="PTHR34825:SF2">
    <property type="entry name" value="AAA-ATPASE-LIKE DOMAIN-CONTAINING PROTEIN"/>
    <property type="match status" value="1"/>
</dbReference>
<evidence type="ECO:0000259" key="1">
    <source>
        <dbReference type="Pfam" id="PF09820"/>
    </source>
</evidence>
<reference evidence="3" key="1">
    <citation type="submission" date="2016-11" db="EMBL/GenBank/DDBJ databases">
        <authorList>
            <person name="Varghese N."/>
            <person name="Submissions S."/>
        </authorList>
    </citation>
    <scope>NUCLEOTIDE SEQUENCE [LARGE SCALE GENOMIC DNA]</scope>
    <source>
        <strain evidence="3">DSM 26884</strain>
    </source>
</reference>
<dbReference type="InterPro" id="IPR018631">
    <property type="entry name" value="AAA-ATPase-like_dom"/>
</dbReference>
<organism evidence="2 3">
    <name type="scientific">Bacteroides stercorirosoris</name>
    <dbReference type="NCBI Taxonomy" id="871324"/>
    <lineage>
        <taxon>Bacteria</taxon>
        <taxon>Pseudomonadati</taxon>
        <taxon>Bacteroidota</taxon>
        <taxon>Bacteroidia</taxon>
        <taxon>Bacteroidales</taxon>
        <taxon>Bacteroidaceae</taxon>
        <taxon>Bacteroides</taxon>
    </lineage>
</organism>
<gene>
    <name evidence="2" type="ORF">SAMN05444350_11866</name>
</gene>
<name>A0A1M6HGV1_9BACE</name>
<accession>A0A1M6HGV1</accession>
<keyword evidence="3" id="KW-1185">Reference proteome</keyword>
<dbReference type="PANTHER" id="PTHR34825">
    <property type="entry name" value="CONSERVED PROTEIN, WITH A WEAK D-GALACTARATE DEHYDRATASE/ALTRONATE HYDROLASE DOMAIN"/>
    <property type="match status" value="1"/>
</dbReference>
<dbReference type="GeneID" id="92713052"/>
<dbReference type="Proteomes" id="UP000184192">
    <property type="component" value="Unassembled WGS sequence"/>
</dbReference>
<dbReference type="EMBL" id="FQZN01000018">
    <property type="protein sequence ID" value="SHJ21460.1"/>
    <property type="molecule type" value="Genomic_DNA"/>
</dbReference>
<sequence length="573" mass="66660">MEEIKRIPYGVSSFVEVVEQNQYYVDKTMYLPLLERQPNYLFLIRPRRFGKSIFLGMLRAYYDLAQKEKFAARFGNLWIGSRPTPLQGAFQVLYMDFSRIGGQGEGLAQNFNDYCSMCVDNFASIYESYYYPGFVREMKEQSGFRNKLNYLDMKAKETGARLYLIIDEYDNFTNVVLNEEGEGVYHAITHASGFYREVFKKFKGMFERIFMIGVSPVTLDDLSSGFNIGWNISTEPIFNMMLGFSETDVRAILQYYKDAGEHNGDVDTMITEMKPWYDNYCFAKASLERDPKMFNCDMVFYYLRNYMNYGTSPEQMIDPNTRTDYNKMKKLIQLDKLDGDRKGVLRRITEEGQIITNLATSFPAEQIAKAEIFPSLLFYYGMLTITGTDGDQLVLSIPNNNVRKQYYEYLLEGYQSEKYIDLSNLRTIYKDMAYHGNWRQSLEFIACAYKNHSSVRSLIEGERNIQGFFTAYLSISAYYLTAPEVELNHGFCDMFLMPDLQRYPEVAHSYILELKYLPAKDYESKGGQQWLDAVDQIHGYAQGPRVQQLAQGTQLHCIVMQFSGWEMVKAEEV</sequence>
<dbReference type="InterPro" id="IPR012547">
    <property type="entry name" value="PDDEXK_9"/>
</dbReference>
<proteinExistence type="predicted"/>